<sequence>MKEVVKKELLKWLDAGILYPISDSERVSLTRCVSKKGRLTFFTNEKNELILTRIIIGWRVCIDYRKLNNTTKKDHFPLPFIDQMLEGLLEDELDIFMDDFSVYRDSFMVCLACLERCEGAVKGIVLRHQISKKGLKVDKAKIEVIEKFLHPKNIRGVSKPLSQLLQKEIPFIFNNKCVKDFEVLKHKLISAPIIVSLDWMKSFVIMCDASDYTVGAVLRQDKDKIFHAIHYASKTLNLTQRNYTTIKK</sequence>
<dbReference type="OrthoDB" id="1001379at2759"/>
<feature type="domain" description="Reverse transcriptase/retrotransposon-derived protein RNase H-like" evidence="1">
    <location>
        <begin position="174"/>
        <end position="248"/>
    </location>
</feature>
<evidence type="ECO:0000313" key="2">
    <source>
        <dbReference type="EMBL" id="KAA3465743.1"/>
    </source>
</evidence>
<gene>
    <name evidence="2" type="ORF">EPI10_000884</name>
</gene>
<protein>
    <submittedName>
        <fullName evidence="2">Retrovirus-related Pol polyprotein from transposon 17.6</fullName>
    </submittedName>
</protein>
<dbReference type="Pfam" id="PF17919">
    <property type="entry name" value="RT_RNaseH_2"/>
    <property type="match status" value="1"/>
</dbReference>
<evidence type="ECO:0000313" key="3">
    <source>
        <dbReference type="Proteomes" id="UP000325315"/>
    </source>
</evidence>
<dbReference type="InterPro" id="IPR041577">
    <property type="entry name" value="RT_RNaseH_2"/>
</dbReference>
<name>A0A5B6V9M2_9ROSI</name>
<dbReference type="Gene3D" id="3.10.10.10">
    <property type="entry name" value="HIV Type 1 Reverse Transcriptase, subunit A, domain 1"/>
    <property type="match status" value="1"/>
</dbReference>
<dbReference type="Proteomes" id="UP000325315">
    <property type="component" value="Unassembled WGS sequence"/>
</dbReference>
<comment type="caution">
    <text evidence="2">The sequence shown here is derived from an EMBL/GenBank/DDBJ whole genome shotgun (WGS) entry which is preliminary data.</text>
</comment>
<keyword evidence="3" id="KW-1185">Reference proteome</keyword>
<dbReference type="SUPFAM" id="SSF56672">
    <property type="entry name" value="DNA/RNA polymerases"/>
    <property type="match status" value="1"/>
</dbReference>
<dbReference type="EMBL" id="SMMG02000007">
    <property type="protein sequence ID" value="KAA3465743.1"/>
    <property type="molecule type" value="Genomic_DNA"/>
</dbReference>
<accession>A0A5B6V9M2</accession>
<dbReference type="PANTHER" id="PTHR34072:SF57">
    <property type="entry name" value="RNA-DIRECTED DNA POLYMERASE"/>
    <property type="match status" value="1"/>
</dbReference>
<dbReference type="PANTHER" id="PTHR34072">
    <property type="entry name" value="ENZYMATIC POLYPROTEIN-RELATED"/>
    <property type="match status" value="1"/>
</dbReference>
<dbReference type="AlphaFoldDB" id="A0A5B6V9M2"/>
<reference evidence="3" key="1">
    <citation type="journal article" date="2019" name="Plant Biotechnol. J.">
        <title>Genome sequencing of the Australian wild diploid species Gossypium australe highlights disease resistance and delayed gland morphogenesis.</title>
        <authorList>
            <person name="Cai Y."/>
            <person name="Cai X."/>
            <person name="Wang Q."/>
            <person name="Wang P."/>
            <person name="Zhang Y."/>
            <person name="Cai C."/>
            <person name="Xu Y."/>
            <person name="Wang K."/>
            <person name="Zhou Z."/>
            <person name="Wang C."/>
            <person name="Geng S."/>
            <person name="Li B."/>
            <person name="Dong Q."/>
            <person name="Hou Y."/>
            <person name="Wang H."/>
            <person name="Ai P."/>
            <person name="Liu Z."/>
            <person name="Yi F."/>
            <person name="Sun M."/>
            <person name="An G."/>
            <person name="Cheng J."/>
            <person name="Zhang Y."/>
            <person name="Shi Q."/>
            <person name="Xie Y."/>
            <person name="Shi X."/>
            <person name="Chang Y."/>
            <person name="Huang F."/>
            <person name="Chen Y."/>
            <person name="Hong S."/>
            <person name="Mi L."/>
            <person name="Sun Q."/>
            <person name="Zhang L."/>
            <person name="Zhou B."/>
            <person name="Peng R."/>
            <person name="Zhang X."/>
            <person name="Liu F."/>
        </authorList>
    </citation>
    <scope>NUCLEOTIDE SEQUENCE [LARGE SCALE GENOMIC DNA]</scope>
    <source>
        <strain evidence="3">cv. PA1801</strain>
    </source>
</reference>
<proteinExistence type="predicted"/>
<organism evidence="2 3">
    <name type="scientific">Gossypium australe</name>
    <dbReference type="NCBI Taxonomy" id="47621"/>
    <lineage>
        <taxon>Eukaryota</taxon>
        <taxon>Viridiplantae</taxon>
        <taxon>Streptophyta</taxon>
        <taxon>Embryophyta</taxon>
        <taxon>Tracheophyta</taxon>
        <taxon>Spermatophyta</taxon>
        <taxon>Magnoliopsida</taxon>
        <taxon>eudicotyledons</taxon>
        <taxon>Gunneridae</taxon>
        <taxon>Pentapetalae</taxon>
        <taxon>rosids</taxon>
        <taxon>malvids</taxon>
        <taxon>Malvales</taxon>
        <taxon>Malvaceae</taxon>
        <taxon>Malvoideae</taxon>
        <taxon>Gossypium</taxon>
    </lineage>
</organism>
<evidence type="ECO:0000259" key="1">
    <source>
        <dbReference type="Pfam" id="PF17919"/>
    </source>
</evidence>
<dbReference type="InterPro" id="IPR043502">
    <property type="entry name" value="DNA/RNA_pol_sf"/>
</dbReference>